<proteinExistence type="predicted"/>
<evidence type="ECO:0000256" key="2">
    <source>
        <dbReference type="ARBA" id="ARBA00012146"/>
    </source>
</evidence>
<keyword evidence="3" id="KW-0479">Metal-binding</keyword>
<dbReference type="InterPro" id="IPR036649">
    <property type="entry name" value="Pyrophosphatase_sf"/>
</dbReference>
<gene>
    <name evidence="6" type="ORF">GCM10023092_04680</name>
</gene>
<dbReference type="EC" id="3.6.1.1" evidence="2"/>
<evidence type="ECO:0000256" key="3">
    <source>
        <dbReference type="ARBA" id="ARBA00022723"/>
    </source>
</evidence>
<evidence type="ECO:0000313" key="6">
    <source>
        <dbReference type="EMBL" id="GAA4449800.1"/>
    </source>
</evidence>
<dbReference type="PANTHER" id="PTHR10286">
    <property type="entry name" value="INORGANIC PYROPHOSPHATASE"/>
    <property type="match status" value="1"/>
</dbReference>
<evidence type="ECO:0000256" key="4">
    <source>
        <dbReference type="ARBA" id="ARBA00022801"/>
    </source>
</evidence>
<keyword evidence="5" id="KW-0460">Magnesium</keyword>
<dbReference type="Gene3D" id="3.90.80.10">
    <property type="entry name" value="Inorganic pyrophosphatase"/>
    <property type="match status" value="1"/>
</dbReference>
<dbReference type="SUPFAM" id="SSF50324">
    <property type="entry name" value="Inorganic pyrophosphatase"/>
    <property type="match status" value="1"/>
</dbReference>
<dbReference type="RefSeq" id="WP_344822278.1">
    <property type="nucleotide sequence ID" value="NZ_BAABEZ010000002.1"/>
</dbReference>
<comment type="cofactor">
    <cofactor evidence="1">
        <name>Mg(2+)</name>
        <dbReference type="ChEBI" id="CHEBI:18420"/>
    </cofactor>
</comment>
<name>A0ABP8MFI1_9BACT</name>
<evidence type="ECO:0000256" key="1">
    <source>
        <dbReference type="ARBA" id="ARBA00001946"/>
    </source>
</evidence>
<evidence type="ECO:0000256" key="5">
    <source>
        <dbReference type="ARBA" id="ARBA00022842"/>
    </source>
</evidence>
<keyword evidence="7" id="KW-1185">Reference proteome</keyword>
<sequence>MEKTINVCVETPAGSSAKYSFDTATGSFRLKKILAPGLHFPYDFGFIPGTLGEDGDPLDIIVISEAACHPGCEIECRIIGCLPAEQKEEGKDKVRNDRYVGVPVCSKVYADVSELSDLPHYIPHQLDQFFVNYNAAEGREFHPHKPLKAEKALKQICKAQGKMQQPRYMVELFLPLNDNEGKPFPEAWFKKIRDTLCKKFKGVTITLRQPAEGFWEAEDGAQTKDRMLTFELMLDLLDAEYWKALREELEAQFRQEQILIRSTPSYQL</sequence>
<dbReference type="Pfam" id="PF00719">
    <property type="entry name" value="Pyrophosphatase"/>
    <property type="match status" value="1"/>
</dbReference>
<reference evidence="7" key="1">
    <citation type="journal article" date="2019" name="Int. J. Syst. Evol. Microbiol.">
        <title>The Global Catalogue of Microorganisms (GCM) 10K type strain sequencing project: providing services to taxonomists for standard genome sequencing and annotation.</title>
        <authorList>
            <consortium name="The Broad Institute Genomics Platform"/>
            <consortium name="The Broad Institute Genome Sequencing Center for Infectious Disease"/>
            <person name="Wu L."/>
            <person name="Ma J."/>
        </authorList>
    </citation>
    <scope>NUCLEOTIDE SEQUENCE [LARGE SCALE GENOMIC DNA]</scope>
    <source>
        <strain evidence="7">JCM 31921</strain>
    </source>
</reference>
<dbReference type="EMBL" id="BAABEZ010000002">
    <property type="protein sequence ID" value="GAA4449800.1"/>
    <property type="molecule type" value="Genomic_DNA"/>
</dbReference>
<organism evidence="6 7">
    <name type="scientific">Rurimicrobium arvi</name>
    <dbReference type="NCBI Taxonomy" id="2049916"/>
    <lineage>
        <taxon>Bacteria</taxon>
        <taxon>Pseudomonadati</taxon>
        <taxon>Bacteroidota</taxon>
        <taxon>Chitinophagia</taxon>
        <taxon>Chitinophagales</taxon>
        <taxon>Chitinophagaceae</taxon>
        <taxon>Rurimicrobium</taxon>
    </lineage>
</organism>
<accession>A0ABP8MFI1</accession>
<keyword evidence="4" id="KW-0378">Hydrolase</keyword>
<comment type="caution">
    <text evidence="6">The sequence shown here is derived from an EMBL/GenBank/DDBJ whole genome shotgun (WGS) entry which is preliminary data.</text>
</comment>
<protein>
    <recommendedName>
        <fullName evidence="2">inorganic diphosphatase</fullName>
        <ecNumber evidence="2">3.6.1.1</ecNumber>
    </recommendedName>
</protein>
<evidence type="ECO:0000313" key="7">
    <source>
        <dbReference type="Proteomes" id="UP001501410"/>
    </source>
</evidence>
<dbReference type="InterPro" id="IPR008162">
    <property type="entry name" value="Pyrophosphatase"/>
</dbReference>
<dbReference type="PROSITE" id="PS00387">
    <property type="entry name" value="PPASE"/>
    <property type="match status" value="1"/>
</dbReference>
<dbReference type="Proteomes" id="UP001501410">
    <property type="component" value="Unassembled WGS sequence"/>
</dbReference>